<dbReference type="SUPFAM" id="SSF55874">
    <property type="entry name" value="ATPase domain of HSP90 chaperone/DNA topoisomerase II/histidine kinase"/>
    <property type="match status" value="1"/>
</dbReference>
<keyword evidence="4" id="KW-1003">Cell membrane</keyword>
<evidence type="ECO:0000256" key="9">
    <source>
        <dbReference type="ARBA" id="ARBA00022989"/>
    </source>
</evidence>
<dbReference type="PRINTS" id="PR00344">
    <property type="entry name" value="BCTRLSENSOR"/>
</dbReference>
<evidence type="ECO:0000313" key="16">
    <source>
        <dbReference type="Proteomes" id="UP000002964"/>
    </source>
</evidence>
<name>H8YYU2_9GAMM</name>
<evidence type="ECO:0000256" key="8">
    <source>
        <dbReference type="ARBA" id="ARBA00022777"/>
    </source>
</evidence>
<evidence type="ECO:0000259" key="13">
    <source>
        <dbReference type="PROSITE" id="PS50109"/>
    </source>
</evidence>
<keyword evidence="7 12" id="KW-0812">Transmembrane</keyword>
<comment type="catalytic activity">
    <reaction evidence="1">
        <text>ATP + protein L-histidine = ADP + protein N-phospho-L-histidine.</text>
        <dbReference type="EC" id="2.7.13.3"/>
    </reaction>
</comment>
<accession>H8YYU2</accession>
<dbReference type="InterPro" id="IPR003660">
    <property type="entry name" value="HAMP_dom"/>
</dbReference>
<keyword evidence="16" id="KW-1185">Reference proteome</keyword>
<keyword evidence="10" id="KW-0902">Two-component regulatory system</keyword>
<dbReference type="Pfam" id="PF00512">
    <property type="entry name" value="HisKA"/>
    <property type="match status" value="1"/>
</dbReference>
<dbReference type="InterPro" id="IPR036890">
    <property type="entry name" value="HATPase_C_sf"/>
</dbReference>
<dbReference type="PROSITE" id="PS50885">
    <property type="entry name" value="HAMP"/>
    <property type="match status" value="1"/>
</dbReference>
<evidence type="ECO:0000256" key="3">
    <source>
        <dbReference type="ARBA" id="ARBA00012438"/>
    </source>
</evidence>
<evidence type="ECO:0000256" key="7">
    <source>
        <dbReference type="ARBA" id="ARBA00022692"/>
    </source>
</evidence>
<dbReference type="GO" id="GO:0005886">
    <property type="term" value="C:plasma membrane"/>
    <property type="evidence" value="ECO:0007669"/>
    <property type="project" value="UniProtKB-SubCell"/>
</dbReference>
<dbReference type="OrthoDB" id="9804645at2"/>
<reference evidence="15 16" key="2">
    <citation type="submission" date="2011-11" db="EMBL/GenBank/DDBJ databases">
        <authorList>
            <consortium name="US DOE Joint Genome Institute"/>
            <person name="Lucas S."/>
            <person name="Han J."/>
            <person name="Lapidus A."/>
            <person name="Cheng J.-F."/>
            <person name="Goodwin L."/>
            <person name="Pitluck S."/>
            <person name="Peters L."/>
            <person name="Ovchinnikova G."/>
            <person name="Zhang X."/>
            <person name="Detter J.C."/>
            <person name="Han C."/>
            <person name="Tapia R."/>
            <person name="Land M."/>
            <person name="Hauser L."/>
            <person name="Kyrpides N."/>
            <person name="Ivanova N."/>
            <person name="Pagani I."/>
            <person name="Vogl K."/>
            <person name="Liu Z."/>
            <person name="Overmann J."/>
            <person name="Frigaard N.-U."/>
            <person name="Bryant D."/>
            <person name="Woyke T."/>
        </authorList>
    </citation>
    <scope>NUCLEOTIDE SEQUENCE [LARGE SCALE GENOMIC DNA]</scope>
    <source>
        <strain evidence="15 16">970</strain>
    </source>
</reference>
<dbReference type="InterPro" id="IPR005467">
    <property type="entry name" value="His_kinase_dom"/>
</dbReference>
<dbReference type="Gene3D" id="3.30.450.20">
    <property type="entry name" value="PAS domain"/>
    <property type="match status" value="1"/>
</dbReference>
<dbReference type="InterPro" id="IPR036097">
    <property type="entry name" value="HisK_dim/P_sf"/>
</dbReference>
<dbReference type="EMBL" id="JH603168">
    <property type="protein sequence ID" value="EIC23618.1"/>
    <property type="molecule type" value="Genomic_DNA"/>
</dbReference>
<dbReference type="InterPro" id="IPR050428">
    <property type="entry name" value="TCS_sensor_his_kinase"/>
</dbReference>
<keyword evidence="8 15" id="KW-0418">Kinase</keyword>
<dbReference type="SMART" id="SM00388">
    <property type="entry name" value="HisKA"/>
    <property type="match status" value="1"/>
</dbReference>
<dbReference type="PANTHER" id="PTHR45436">
    <property type="entry name" value="SENSOR HISTIDINE KINASE YKOH"/>
    <property type="match status" value="1"/>
</dbReference>
<dbReference type="EC" id="2.7.13.3" evidence="3"/>
<dbReference type="RefSeq" id="WP_009147701.1">
    <property type="nucleotide sequence ID" value="NZ_CP121471.1"/>
</dbReference>
<proteinExistence type="predicted"/>
<evidence type="ECO:0000256" key="2">
    <source>
        <dbReference type="ARBA" id="ARBA00004651"/>
    </source>
</evidence>
<keyword evidence="5" id="KW-0597">Phosphoprotein</keyword>
<sequence>MRLSLLVAVGYFLIVGLAAWFVLDVFVAEVKPGVRKTMEHTLVDSANLVAELVRPALLGLPVDQQVPGQPSAAQRIHAALARFRERSVAARIWEHQKHTLDLSLYVTDDRGRVLYATDPEQIGADYSRWNDIYLTLTGRYGARSTRSDPEDEASSIMHVAAPVLADGRIIGVVSLAKQTRSVEPIVVASKDKIRARGFLLLLIAAAIGAAFTWKLSDSIGRLDRYARSVTAGARARPHRSRVRELDDLADALTEMRERLEGKQYVERYLHSLTHELKSPLAAIRGAAELLEEADMPAPERERFLANIREQAERLSQVAERLLELARVEQMQMLTKPEPLDLAEVIMQAADALAPMAAQRGIRFELNLTRPCRVRGDRFLLAQALINLLDNAVGFSPQDAVVQIRLRTSAQRAEVCILDQGPGIPDYAREKVFERFFSLPRPDVTRKGTGLGLSFVREVADLHDGQIALENQHPQGLLACLALPCRES</sequence>
<dbReference type="Pfam" id="PF02518">
    <property type="entry name" value="HATPase_c"/>
    <property type="match status" value="1"/>
</dbReference>
<keyword evidence="11 12" id="KW-0472">Membrane</keyword>
<dbReference type="SUPFAM" id="SSF47384">
    <property type="entry name" value="Homodimeric domain of signal transducing histidine kinase"/>
    <property type="match status" value="1"/>
</dbReference>
<evidence type="ECO:0000256" key="4">
    <source>
        <dbReference type="ARBA" id="ARBA00022475"/>
    </source>
</evidence>
<evidence type="ECO:0000256" key="10">
    <source>
        <dbReference type="ARBA" id="ARBA00023012"/>
    </source>
</evidence>
<dbReference type="STRING" id="631362.Thi970DRAFT_01292"/>
<organism evidence="15 16">
    <name type="scientific">Thiorhodovibrio frisius</name>
    <dbReference type="NCBI Taxonomy" id="631362"/>
    <lineage>
        <taxon>Bacteria</taxon>
        <taxon>Pseudomonadati</taxon>
        <taxon>Pseudomonadota</taxon>
        <taxon>Gammaproteobacteria</taxon>
        <taxon>Chromatiales</taxon>
        <taxon>Chromatiaceae</taxon>
        <taxon>Thiorhodovibrio</taxon>
    </lineage>
</organism>
<feature type="transmembrane region" description="Helical" evidence="12">
    <location>
        <begin position="6"/>
        <end position="28"/>
    </location>
</feature>
<dbReference type="GO" id="GO:0000155">
    <property type="term" value="F:phosphorelay sensor kinase activity"/>
    <property type="evidence" value="ECO:0007669"/>
    <property type="project" value="InterPro"/>
</dbReference>
<dbReference type="HOGENOM" id="CLU_000445_89_31_6"/>
<dbReference type="PANTHER" id="PTHR45436:SF10">
    <property type="entry name" value="HISTIDINE KINASE"/>
    <property type="match status" value="1"/>
</dbReference>
<feature type="domain" description="Histidine kinase" evidence="13">
    <location>
        <begin position="271"/>
        <end position="486"/>
    </location>
</feature>
<dbReference type="CDD" id="cd00082">
    <property type="entry name" value="HisKA"/>
    <property type="match status" value="1"/>
</dbReference>
<evidence type="ECO:0000256" key="12">
    <source>
        <dbReference type="SAM" id="Phobius"/>
    </source>
</evidence>
<dbReference type="PROSITE" id="PS50109">
    <property type="entry name" value="HIS_KIN"/>
    <property type="match status" value="1"/>
</dbReference>
<dbReference type="Gene3D" id="1.10.287.130">
    <property type="match status" value="1"/>
</dbReference>
<dbReference type="InterPro" id="IPR003661">
    <property type="entry name" value="HisK_dim/P_dom"/>
</dbReference>
<dbReference type="Proteomes" id="UP000002964">
    <property type="component" value="Unassembled WGS sequence"/>
</dbReference>
<dbReference type="SMART" id="SM00387">
    <property type="entry name" value="HATPase_c"/>
    <property type="match status" value="1"/>
</dbReference>
<evidence type="ECO:0000256" key="6">
    <source>
        <dbReference type="ARBA" id="ARBA00022679"/>
    </source>
</evidence>
<evidence type="ECO:0000259" key="14">
    <source>
        <dbReference type="PROSITE" id="PS50885"/>
    </source>
</evidence>
<dbReference type="eggNOG" id="COG2205">
    <property type="taxonomic scope" value="Bacteria"/>
</dbReference>
<evidence type="ECO:0000313" key="15">
    <source>
        <dbReference type="EMBL" id="EIC23618.1"/>
    </source>
</evidence>
<keyword evidence="6" id="KW-0808">Transferase</keyword>
<comment type="subcellular location">
    <subcellularLocation>
        <location evidence="2">Cell membrane</location>
        <topology evidence="2">Multi-pass membrane protein</topology>
    </subcellularLocation>
</comment>
<gene>
    <name evidence="15" type="ORF">Thi970DRAFT_01292</name>
</gene>
<dbReference type="AlphaFoldDB" id="H8YYU2"/>
<evidence type="ECO:0000256" key="5">
    <source>
        <dbReference type="ARBA" id="ARBA00022553"/>
    </source>
</evidence>
<dbReference type="CDD" id="cd18773">
    <property type="entry name" value="PDC1_HK_sensor"/>
    <property type="match status" value="1"/>
</dbReference>
<protein>
    <recommendedName>
        <fullName evidence="3">histidine kinase</fullName>
        <ecNumber evidence="3">2.7.13.3</ecNumber>
    </recommendedName>
</protein>
<evidence type="ECO:0000256" key="11">
    <source>
        <dbReference type="ARBA" id="ARBA00023136"/>
    </source>
</evidence>
<reference evidence="16" key="1">
    <citation type="submission" date="2011-06" db="EMBL/GenBank/DDBJ databases">
        <authorList>
            <consortium name="US DOE Joint Genome Institute (JGI-PGF)"/>
            <person name="Lucas S."/>
            <person name="Han J."/>
            <person name="Lapidus A."/>
            <person name="Cheng J.-F."/>
            <person name="Goodwin L."/>
            <person name="Pitluck S."/>
            <person name="Peters L."/>
            <person name="Land M.L."/>
            <person name="Hauser L."/>
            <person name="Vogl K."/>
            <person name="Liu Z."/>
            <person name="Overmann J."/>
            <person name="Frigaard N.-U."/>
            <person name="Bryant D.A."/>
            <person name="Woyke T.J."/>
        </authorList>
    </citation>
    <scope>NUCLEOTIDE SEQUENCE [LARGE SCALE GENOMIC DNA]</scope>
    <source>
        <strain evidence="16">970</strain>
    </source>
</reference>
<dbReference type="Gene3D" id="3.30.565.10">
    <property type="entry name" value="Histidine kinase-like ATPase, C-terminal domain"/>
    <property type="match status" value="1"/>
</dbReference>
<feature type="transmembrane region" description="Helical" evidence="12">
    <location>
        <begin position="198"/>
        <end position="215"/>
    </location>
</feature>
<dbReference type="InterPro" id="IPR004358">
    <property type="entry name" value="Sig_transdc_His_kin-like_C"/>
</dbReference>
<evidence type="ECO:0000256" key="1">
    <source>
        <dbReference type="ARBA" id="ARBA00000085"/>
    </source>
</evidence>
<dbReference type="SUPFAM" id="SSF103190">
    <property type="entry name" value="Sensory domain-like"/>
    <property type="match status" value="1"/>
</dbReference>
<feature type="domain" description="HAMP" evidence="14">
    <location>
        <begin position="213"/>
        <end position="264"/>
    </location>
</feature>
<dbReference type="InterPro" id="IPR003594">
    <property type="entry name" value="HATPase_dom"/>
</dbReference>
<keyword evidence="9 12" id="KW-1133">Transmembrane helix</keyword>
<dbReference type="NCBIfam" id="NF008312">
    <property type="entry name" value="PRK11100.1"/>
    <property type="match status" value="1"/>
</dbReference>
<dbReference type="InterPro" id="IPR029151">
    <property type="entry name" value="Sensor-like_sf"/>
</dbReference>